<feature type="transmembrane region" description="Helical" evidence="8">
    <location>
        <begin position="86"/>
        <end position="106"/>
    </location>
</feature>
<sequence>MSMTRMFSEDRPSTPAGPALAALMVAIVLLTIWRIWVITHSGATLYVDEAYYWGWSQALAWGYFSKPPLVAAVIKASTAWLGDGLVGVKAGSLLLYPATALLLFGLGRRLYDTRTALVAALAFLTLPITTALSLFISTDALLLFFWTASLWALHTALERNRARDWVLLGLTCGLGLMSKYTMAAFALTAALLLLTSPEGRRKLVSPGPWITALVALAVLAPNLWWNWANGFPTFRHTAEITQQHKDANLLEFIGAQIGSIGPLLAIGFIGAIVTLRSTWRSDADRLLFAGSVPLLLLVMAQASSSEANANWAGPIFAGGTLLAVAWLSRTSGRRKLLAAAIGLNVLVAVVVYQWPQILSAVHRPLTAKIDPFKRMKGWDSLARGVAPWIAANPDAYVVADERTLLAHVAYTLRAQSPRIASWNPAHAVHDQYQLTHSLPDTKGITILFLAQGDPAEVAARFEHVEKVGMLKVQTHPDFALRTDVWLMQGFKGY</sequence>
<dbReference type="PANTHER" id="PTHR33908">
    <property type="entry name" value="MANNOSYLTRANSFERASE YKCB-RELATED"/>
    <property type="match status" value="1"/>
</dbReference>
<protein>
    <submittedName>
        <fullName evidence="10">Glycosyltransferase family 39 protein</fullName>
    </submittedName>
</protein>
<feature type="transmembrane region" description="Helical" evidence="8">
    <location>
        <begin position="286"/>
        <end position="303"/>
    </location>
</feature>
<organism evidence="10 11">
    <name type="scientific">Niveibacterium microcysteis</name>
    <dbReference type="NCBI Taxonomy" id="2811415"/>
    <lineage>
        <taxon>Bacteria</taxon>
        <taxon>Pseudomonadati</taxon>
        <taxon>Pseudomonadota</taxon>
        <taxon>Betaproteobacteria</taxon>
        <taxon>Rhodocyclales</taxon>
        <taxon>Rhodocyclaceae</taxon>
        <taxon>Niveibacterium</taxon>
    </lineage>
</organism>
<comment type="subcellular location">
    <subcellularLocation>
        <location evidence="1">Cell membrane</location>
        <topology evidence="1">Multi-pass membrane protein</topology>
    </subcellularLocation>
</comment>
<name>A0ABX7MAW7_9RHOO</name>
<dbReference type="EMBL" id="CP071060">
    <property type="protein sequence ID" value="QSI78890.1"/>
    <property type="molecule type" value="Genomic_DNA"/>
</dbReference>
<evidence type="ECO:0000256" key="6">
    <source>
        <dbReference type="ARBA" id="ARBA00022989"/>
    </source>
</evidence>
<dbReference type="PANTHER" id="PTHR33908:SF11">
    <property type="entry name" value="MEMBRANE PROTEIN"/>
    <property type="match status" value="1"/>
</dbReference>
<evidence type="ECO:0000256" key="4">
    <source>
        <dbReference type="ARBA" id="ARBA00022679"/>
    </source>
</evidence>
<keyword evidence="7 8" id="KW-0472">Membrane</keyword>
<keyword evidence="11" id="KW-1185">Reference proteome</keyword>
<accession>A0ABX7MAW7</accession>
<evidence type="ECO:0000256" key="1">
    <source>
        <dbReference type="ARBA" id="ARBA00004651"/>
    </source>
</evidence>
<dbReference type="Pfam" id="PF13231">
    <property type="entry name" value="PMT_2"/>
    <property type="match status" value="1"/>
</dbReference>
<keyword evidence="4" id="KW-0808">Transferase</keyword>
<dbReference type="RefSeq" id="WP_206256228.1">
    <property type="nucleotide sequence ID" value="NZ_CP071060.1"/>
</dbReference>
<keyword evidence="6 8" id="KW-1133">Transmembrane helix</keyword>
<evidence type="ECO:0000256" key="3">
    <source>
        <dbReference type="ARBA" id="ARBA00022676"/>
    </source>
</evidence>
<dbReference type="InterPro" id="IPR038731">
    <property type="entry name" value="RgtA/B/C-like"/>
</dbReference>
<evidence type="ECO:0000256" key="2">
    <source>
        <dbReference type="ARBA" id="ARBA00022475"/>
    </source>
</evidence>
<evidence type="ECO:0000313" key="10">
    <source>
        <dbReference type="EMBL" id="QSI78890.1"/>
    </source>
</evidence>
<feature type="transmembrane region" description="Helical" evidence="8">
    <location>
        <begin position="253"/>
        <end position="274"/>
    </location>
</feature>
<dbReference type="InterPro" id="IPR050297">
    <property type="entry name" value="LipidA_mod_glycosyltrf_83"/>
</dbReference>
<evidence type="ECO:0000256" key="5">
    <source>
        <dbReference type="ARBA" id="ARBA00022692"/>
    </source>
</evidence>
<evidence type="ECO:0000259" key="9">
    <source>
        <dbReference type="Pfam" id="PF13231"/>
    </source>
</evidence>
<dbReference type="Proteomes" id="UP000663570">
    <property type="component" value="Chromosome"/>
</dbReference>
<keyword evidence="3" id="KW-0328">Glycosyltransferase</keyword>
<feature type="transmembrane region" description="Helical" evidence="8">
    <location>
        <begin position="166"/>
        <end position="194"/>
    </location>
</feature>
<evidence type="ECO:0000256" key="7">
    <source>
        <dbReference type="ARBA" id="ARBA00023136"/>
    </source>
</evidence>
<feature type="transmembrane region" description="Helical" evidence="8">
    <location>
        <begin position="309"/>
        <end position="327"/>
    </location>
</feature>
<feature type="transmembrane region" description="Helical" evidence="8">
    <location>
        <begin position="118"/>
        <end position="146"/>
    </location>
</feature>
<gene>
    <name evidence="10" type="ORF">JY500_09875</name>
</gene>
<evidence type="ECO:0000313" key="11">
    <source>
        <dbReference type="Proteomes" id="UP000663570"/>
    </source>
</evidence>
<evidence type="ECO:0000256" key="8">
    <source>
        <dbReference type="SAM" id="Phobius"/>
    </source>
</evidence>
<keyword evidence="5 8" id="KW-0812">Transmembrane</keyword>
<feature type="domain" description="Glycosyltransferase RgtA/B/C/D-like" evidence="9">
    <location>
        <begin position="65"/>
        <end position="225"/>
    </location>
</feature>
<proteinExistence type="predicted"/>
<feature type="transmembrane region" description="Helical" evidence="8">
    <location>
        <begin position="336"/>
        <end position="354"/>
    </location>
</feature>
<keyword evidence="2" id="KW-1003">Cell membrane</keyword>
<feature type="transmembrane region" description="Helical" evidence="8">
    <location>
        <begin position="20"/>
        <end position="39"/>
    </location>
</feature>
<reference evidence="10 11" key="1">
    <citation type="submission" date="2021-02" db="EMBL/GenBank/DDBJ databases">
        <title>Niveibacterium changnyeongensis HC41.</title>
        <authorList>
            <person name="Kang M."/>
        </authorList>
    </citation>
    <scope>NUCLEOTIDE SEQUENCE [LARGE SCALE GENOMIC DNA]</scope>
    <source>
        <strain evidence="10 11">HC41</strain>
    </source>
</reference>
<feature type="transmembrane region" description="Helical" evidence="8">
    <location>
        <begin position="206"/>
        <end position="225"/>
    </location>
</feature>